<organism evidence="7 8">
    <name type="scientific">Litorihabitans aurantiacus</name>
    <dbReference type="NCBI Taxonomy" id="1930061"/>
    <lineage>
        <taxon>Bacteria</taxon>
        <taxon>Bacillati</taxon>
        <taxon>Actinomycetota</taxon>
        <taxon>Actinomycetes</taxon>
        <taxon>Micrococcales</taxon>
        <taxon>Beutenbergiaceae</taxon>
        <taxon>Litorihabitans</taxon>
    </lineage>
</organism>
<dbReference type="InterPro" id="IPR023296">
    <property type="entry name" value="Glyco_hydro_beta-prop_sf"/>
</dbReference>
<dbReference type="Pfam" id="PF17851">
    <property type="entry name" value="GH43_C2"/>
    <property type="match status" value="1"/>
</dbReference>
<evidence type="ECO:0000256" key="4">
    <source>
        <dbReference type="RuleBase" id="RU361187"/>
    </source>
</evidence>
<dbReference type="Proteomes" id="UP001157161">
    <property type="component" value="Unassembled WGS sequence"/>
</dbReference>
<keyword evidence="3 4" id="KW-0326">Glycosidase</keyword>
<dbReference type="GO" id="GO:0005975">
    <property type="term" value="P:carbohydrate metabolic process"/>
    <property type="evidence" value="ECO:0007669"/>
    <property type="project" value="InterPro"/>
</dbReference>
<comment type="similarity">
    <text evidence="1 4">Belongs to the glycosyl hydrolase 43 family.</text>
</comment>
<feature type="region of interest" description="Disordered" evidence="5">
    <location>
        <begin position="344"/>
        <end position="389"/>
    </location>
</feature>
<evidence type="ECO:0000313" key="8">
    <source>
        <dbReference type="Proteomes" id="UP001157161"/>
    </source>
</evidence>
<evidence type="ECO:0000256" key="1">
    <source>
        <dbReference type="ARBA" id="ARBA00009865"/>
    </source>
</evidence>
<evidence type="ECO:0000313" key="7">
    <source>
        <dbReference type="EMBL" id="GMA32473.1"/>
    </source>
</evidence>
<feature type="domain" description="Beta-xylosidase C-terminal Concanavalin A-like" evidence="6">
    <location>
        <begin position="190"/>
        <end position="339"/>
    </location>
</feature>
<evidence type="ECO:0000256" key="2">
    <source>
        <dbReference type="ARBA" id="ARBA00022801"/>
    </source>
</evidence>
<dbReference type="SUPFAM" id="SSF49899">
    <property type="entry name" value="Concanavalin A-like lectins/glucanases"/>
    <property type="match status" value="1"/>
</dbReference>
<name>A0AA37XFH0_9MICO</name>
<accession>A0AA37XFH0</accession>
<dbReference type="RefSeq" id="WP_284252731.1">
    <property type="nucleotide sequence ID" value="NZ_BSUM01000001.1"/>
</dbReference>
<feature type="compositionally biased region" description="Low complexity" evidence="5">
    <location>
        <begin position="377"/>
        <end position="389"/>
    </location>
</feature>
<keyword evidence="2 4" id="KW-0378">Hydrolase</keyword>
<reference evidence="7" key="2">
    <citation type="submission" date="2023-02" db="EMBL/GenBank/DDBJ databases">
        <authorList>
            <person name="Sun Q."/>
            <person name="Mori K."/>
        </authorList>
    </citation>
    <scope>NUCLEOTIDE SEQUENCE</scope>
    <source>
        <strain evidence="7">NBRC 112290</strain>
    </source>
</reference>
<gene>
    <name evidence="7" type="ORF">GCM10025875_24650</name>
</gene>
<dbReference type="AlphaFoldDB" id="A0AA37XFH0"/>
<proteinExistence type="inferred from homology"/>
<keyword evidence="8" id="KW-1185">Reference proteome</keyword>
<dbReference type="GO" id="GO:0004553">
    <property type="term" value="F:hydrolase activity, hydrolyzing O-glycosyl compounds"/>
    <property type="evidence" value="ECO:0007669"/>
    <property type="project" value="InterPro"/>
</dbReference>
<dbReference type="InterPro" id="IPR041542">
    <property type="entry name" value="GH43_C2"/>
</dbReference>
<protein>
    <recommendedName>
        <fullName evidence="6">Beta-xylosidase C-terminal Concanavalin A-like domain-containing protein</fullName>
    </recommendedName>
</protein>
<dbReference type="InterPro" id="IPR006710">
    <property type="entry name" value="Glyco_hydro_43"/>
</dbReference>
<dbReference type="PANTHER" id="PTHR42812:SF12">
    <property type="entry name" value="BETA-XYLOSIDASE-RELATED"/>
    <property type="match status" value="1"/>
</dbReference>
<evidence type="ECO:0000256" key="5">
    <source>
        <dbReference type="SAM" id="MobiDB-lite"/>
    </source>
</evidence>
<reference evidence="7" key="1">
    <citation type="journal article" date="2014" name="Int. J. Syst. Evol. Microbiol.">
        <title>Complete genome sequence of Corynebacterium casei LMG S-19264T (=DSM 44701T), isolated from a smear-ripened cheese.</title>
        <authorList>
            <consortium name="US DOE Joint Genome Institute (JGI-PGF)"/>
            <person name="Walter F."/>
            <person name="Albersmeier A."/>
            <person name="Kalinowski J."/>
            <person name="Ruckert C."/>
        </authorList>
    </citation>
    <scope>NUCLEOTIDE SEQUENCE</scope>
    <source>
        <strain evidence="7">NBRC 112290</strain>
    </source>
</reference>
<dbReference type="Gene3D" id="2.115.10.20">
    <property type="entry name" value="Glycosyl hydrolase domain, family 43"/>
    <property type="match status" value="1"/>
</dbReference>
<evidence type="ECO:0000259" key="6">
    <source>
        <dbReference type="Pfam" id="PF17851"/>
    </source>
</evidence>
<dbReference type="InterPro" id="IPR051795">
    <property type="entry name" value="Glycosyl_Hydrlase_43"/>
</dbReference>
<dbReference type="InterPro" id="IPR013320">
    <property type="entry name" value="ConA-like_dom_sf"/>
</dbReference>
<sequence length="389" mass="40609">MRELDLDRLALVGPEHVLWHGALGGAWIEAPHVYRRDGRYLLLCAEGGTGRDHAVTAATADVVTGPYTTDTRSPLLTHRHLGEDAAVQCVGHADLVETPAGEPWALVLGVRPLAGHHVLGRETFLVPARWDERGLVLAPGVGQVTGLAGTGADAGPGPVDWISLRGPVAGRVEPGGGPGDRAPDDVVAITLTPSPAPLRERGVPAFLGRRQETHRVSFTGRLETADVARQAVGLVALQDEATHAVVRVRREHDGGGCVAEAVQVLDGVARVLARVPLPEGQVELGVRSDGLRYELLASAAGPGTSPVAPVALLAVVPHHELSAEAGDTFVGVVLGVVVEGPADDPPVTVTHVRLRPGDARDDDTAPSIPTSRADPLQTNTPTQTQTRTS</sequence>
<dbReference type="EMBL" id="BSUM01000001">
    <property type="protein sequence ID" value="GMA32473.1"/>
    <property type="molecule type" value="Genomic_DNA"/>
</dbReference>
<dbReference type="SUPFAM" id="SSF75005">
    <property type="entry name" value="Arabinanase/levansucrase/invertase"/>
    <property type="match status" value="1"/>
</dbReference>
<evidence type="ECO:0000256" key="3">
    <source>
        <dbReference type="ARBA" id="ARBA00023295"/>
    </source>
</evidence>
<dbReference type="PANTHER" id="PTHR42812">
    <property type="entry name" value="BETA-XYLOSIDASE"/>
    <property type="match status" value="1"/>
</dbReference>
<dbReference type="Gene3D" id="2.60.120.200">
    <property type="match status" value="1"/>
</dbReference>
<dbReference type="Pfam" id="PF04616">
    <property type="entry name" value="Glyco_hydro_43"/>
    <property type="match status" value="1"/>
</dbReference>
<comment type="caution">
    <text evidence="7">The sequence shown here is derived from an EMBL/GenBank/DDBJ whole genome shotgun (WGS) entry which is preliminary data.</text>
</comment>